<protein>
    <submittedName>
        <fullName evidence="1">Uncharacterized protein</fullName>
    </submittedName>
</protein>
<name>A0A9P0FVB4_CHRIL</name>
<proteinExistence type="predicted"/>
<dbReference type="EMBL" id="LR824006">
    <property type="protein sequence ID" value="CAH0600300.1"/>
    <property type="molecule type" value="Genomic_DNA"/>
</dbReference>
<sequence length="684" mass="78157">MNNWKNNQYICTMIKDVVFSIKNGKSFNLQGILEVFNTIRDVDMQVKLLSILAAYLMLNDPNIEAVITFNPLYDQVCKILGNCPQKKTTILFNFLSALLYVNDEDSPKRKSMVVYARNMMRSSGCLASLCDLFTSSMMNQDAWRALCRCLAETCRGIEANQSYCTHLVPLCVQKCSQRNIEVLLVLQSLLQNHCRNISLFVECNGIALFQRDFLQLDVYLQLLATVAQSSPGAALIASTDICDQMQDFLRLYGPQSKLGQWATIILHHTSKIEACGDTNTKPVKETNEPMKSLHGTRVLEEQNYDADCSTDTARLLKNVIREIYQNGAQKDFKGAQEIFPIKMNAESQINNNQITRNLSYNTTGPNNRPTSARVVSKPSQVVKNTRVIKNNTLHSSQAKELSFSFLRNHNFPKPQANVRLNTADKIYRSFQSTQSAFKNNLKNDSIYQSSILIQGSHNNTTETIAFNPYFASTPKKESFEESRQSTIYRKQKLRCQLKKRRENKKRLERSSVVTEIKHRSISGRFFDVINESCTTLVKTVKNIFRPKSNKDETKEHSVANTSKRHASTCNYSFTNYMRKRDAILLNECSHKSEDESVDSDSGDDENVEDFSVAMSNSCNTCNNTISLKRKLEKDQHLKKTIRKLKLGINLYGCDFKKISRAMWPQESYMTPAVLYNLYRKLIIK</sequence>
<dbReference type="InterPro" id="IPR016024">
    <property type="entry name" value="ARM-type_fold"/>
</dbReference>
<evidence type="ECO:0000313" key="2">
    <source>
        <dbReference type="Proteomes" id="UP001154114"/>
    </source>
</evidence>
<evidence type="ECO:0000313" key="1">
    <source>
        <dbReference type="EMBL" id="CAH0600300.1"/>
    </source>
</evidence>
<dbReference type="SUPFAM" id="SSF48371">
    <property type="entry name" value="ARM repeat"/>
    <property type="match status" value="1"/>
</dbReference>
<dbReference type="OrthoDB" id="7249453at2759"/>
<dbReference type="AlphaFoldDB" id="A0A9P0FVB4"/>
<gene>
    <name evidence="1" type="ORF">CINC_LOCUS9266</name>
</gene>
<dbReference type="Proteomes" id="UP001154114">
    <property type="component" value="Chromosome 3"/>
</dbReference>
<organism evidence="1 2">
    <name type="scientific">Chrysodeixis includens</name>
    <name type="common">Soybean looper</name>
    <name type="synonym">Pseudoplusia includens</name>
    <dbReference type="NCBI Taxonomy" id="689277"/>
    <lineage>
        <taxon>Eukaryota</taxon>
        <taxon>Metazoa</taxon>
        <taxon>Ecdysozoa</taxon>
        <taxon>Arthropoda</taxon>
        <taxon>Hexapoda</taxon>
        <taxon>Insecta</taxon>
        <taxon>Pterygota</taxon>
        <taxon>Neoptera</taxon>
        <taxon>Endopterygota</taxon>
        <taxon>Lepidoptera</taxon>
        <taxon>Glossata</taxon>
        <taxon>Ditrysia</taxon>
        <taxon>Noctuoidea</taxon>
        <taxon>Noctuidae</taxon>
        <taxon>Plusiinae</taxon>
        <taxon>Chrysodeixis</taxon>
    </lineage>
</organism>
<reference evidence="1" key="1">
    <citation type="submission" date="2021-12" db="EMBL/GenBank/DDBJ databases">
        <authorList>
            <person name="King R."/>
        </authorList>
    </citation>
    <scope>NUCLEOTIDE SEQUENCE</scope>
</reference>
<keyword evidence="2" id="KW-1185">Reference proteome</keyword>
<accession>A0A9P0FVB4</accession>